<sequence length="23" mass="2533">PSGKVDAKPAIEEGKREESDVKY</sequence>
<accession>J9BNX2</accession>
<reference evidence="2" key="1">
    <citation type="journal article" date="2012" name="PLoS ONE">
        <title>Gene sets for utilization of primary and secondary nutrition supplies in the distal gut of endangered iberian lynx.</title>
        <authorList>
            <person name="Alcaide M."/>
            <person name="Messina E."/>
            <person name="Richter M."/>
            <person name="Bargiela R."/>
            <person name="Peplies J."/>
            <person name="Huws S.A."/>
            <person name="Newbold C.J."/>
            <person name="Golyshin P.N."/>
            <person name="Simon M.A."/>
            <person name="Lopez G."/>
            <person name="Yakimov M.M."/>
            <person name="Ferrer M."/>
        </authorList>
    </citation>
    <scope>NUCLEOTIDE SEQUENCE</scope>
</reference>
<gene>
    <name evidence="2" type="ORF">EVA_22608</name>
</gene>
<feature type="non-terminal residue" evidence="2">
    <location>
        <position position="1"/>
    </location>
</feature>
<evidence type="ECO:0000313" key="2">
    <source>
        <dbReference type="EMBL" id="EJW89285.1"/>
    </source>
</evidence>
<evidence type="ECO:0000256" key="1">
    <source>
        <dbReference type="SAM" id="MobiDB-lite"/>
    </source>
</evidence>
<protein>
    <submittedName>
        <fullName evidence="2">Uncharacterized protein</fullName>
    </submittedName>
</protein>
<proteinExistence type="predicted"/>
<dbReference type="EMBL" id="AMCI01009574">
    <property type="protein sequence ID" value="EJW89285.1"/>
    <property type="molecule type" value="Genomic_DNA"/>
</dbReference>
<feature type="region of interest" description="Disordered" evidence="1">
    <location>
        <begin position="1"/>
        <end position="23"/>
    </location>
</feature>
<name>J9BNX2_9ZZZZ</name>
<organism evidence="2">
    <name type="scientific">gut metagenome</name>
    <dbReference type="NCBI Taxonomy" id="749906"/>
    <lineage>
        <taxon>unclassified sequences</taxon>
        <taxon>metagenomes</taxon>
        <taxon>organismal metagenomes</taxon>
    </lineage>
</organism>
<comment type="caution">
    <text evidence="2">The sequence shown here is derived from an EMBL/GenBank/DDBJ whole genome shotgun (WGS) entry which is preliminary data.</text>
</comment>
<dbReference type="AlphaFoldDB" id="J9BNX2"/>